<dbReference type="PANTHER" id="PTHR43707:SF1">
    <property type="entry name" value="HISTIDINE--TRNA LIGASE, MITOCHONDRIAL-RELATED"/>
    <property type="match status" value="1"/>
</dbReference>
<evidence type="ECO:0000256" key="12">
    <source>
        <dbReference type="PIRSR" id="PIRSR001549-1"/>
    </source>
</evidence>
<keyword evidence="6 11" id="KW-0547">Nucleotide-binding</keyword>
<dbReference type="Pfam" id="PF13393">
    <property type="entry name" value="tRNA-synt_His"/>
    <property type="match status" value="1"/>
</dbReference>
<evidence type="ECO:0000313" key="14">
    <source>
        <dbReference type="EMBL" id="XAG66759.1"/>
    </source>
</evidence>
<dbReference type="InterPro" id="IPR006195">
    <property type="entry name" value="aa-tRNA-synth_II"/>
</dbReference>
<dbReference type="InterPro" id="IPR045864">
    <property type="entry name" value="aa-tRNA-synth_II/BPL/LPL"/>
</dbReference>
<dbReference type="EC" id="6.1.1.21" evidence="11"/>
<feature type="binding site" evidence="12">
    <location>
        <begin position="84"/>
        <end position="86"/>
    </location>
    <ligand>
        <name>L-histidine</name>
        <dbReference type="ChEBI" id="CHEBI:57595"/>
    </ligand>
</feature>
<name>A0AAU6U0I7_UNCXX</name>
<feature type="binding site" evidence="12">
    <location>
        <begin position="264"/>
        <end position="265"/>
    </location>
    <ligand>
        <name>L-histidine</name>
        <dbReference type="ChEBI" id="CHEBI:57595"/>
    </ligand>
</feature>
<evidence type="ECO:0000256" key="2">
    <source>
        <dbReference type="ARBA" id="ARBA00008226"/>
    </source>
</evidence>
<evidence type="ECO:0000256" key="1">
    <source>
        <dbReference type="ARBA" id="ARBA00004496"/>
    </source>
</evidence>
<dbReference type="InterPro" id="IPR004154">
    <property type="entry name" value="Anticodon-bd"/>
</dbReference>
<organism evidence="14">
    <name type="scientific">bacterium 19GA11TI05</name>
    <dbReference type="NCBI Taxonomy" id="2920688"/>
    <lineage>
        <taxon>Bacteria</taxon>
    </lineage>
</organism>
<feature type="binding site" evidence="12">
    <location>
        <position position="132"/>
    </location>
    <ligand>
        <name>L-histidine</name>
        <dbReference type="ChEBI" id="CHEBI:57595"/>
    </ligand>
</feature>
<dbReference type="NCBIfam" id="TIGR00442">
    <property type="entry name" value="hisS"/>
    <property type="match status" value="1"/>
</dbReference>
<dbReference type="GO" id="GO:0004821">
    <property type="term" value="F:histidine-tRNA ligase activity"/>
    <property type="evidence" value="ECO:0007669"/>
    <property type="project" value="UniProtKB-UniRule"/>
</dbReference>
<dbReference type="AlphaFoldDB" id="A0AAU6U0I7"/>
<comment type="catalytic activity">
    <reaction evidence="10 11">
        <text>tRNA(His) + L-histidine + ATP = L-histidyl-tRNA(His) + AMP + diphosphate + H(+)</text>
        <dbReference type="Rhea" id="RHEA:17313"/>
        <dbReference type="Rhea" id="RHEA-COMP:9665"/>
        <dbReference type="Rhea" id="RHEA-COMP:9689"/>
        <dbReference type="ChEBI" id="CHEBI:15378"/>
        <dbReference type="ChEBI" id="CHEBI:30616"/>
        <dbReference type="ChEBI" id="CHEBI:33019"/>
        <dbReference type="ChEBI" id="CHEBI:57595"/>
        <dbReference type="ChEBI" id="CHEBI:78442"/>
        <dbReference type="ChEBI" id="CHEBI:78527"/>
        <dbReference type="ChEBI" id="CHEBI:456215"/>
        <dbReference type="EC" id="6.1.1.21"/>
    </reaction>
</comment>
<evidence type="ECO:0000256" key="10">
    <source>
        <dbReference type="ARBA" id="ARBA00047639"/>
    </source>
</evidence>
<dbReference type="GO" id="GO:0006427">
    <property type="term" value="P:histidyl-tRNA aminoacylation"/>
    <property type="evidence" value="ECO:0007669"/>
    <property type="project" value="UniProtKB-UniRule"/>
</dbReference>
<keyword evidence="5 11" id="KW-0436">Ligase</keyword>
<dbReference type="Gene3D" id="3.40.50.800">
    <property type="entry name" value="Anticodon-binding domain"/>
    <property type="match status" value="1"/>
</dbReference>
<sequence length="426" mass="47630">MATKIQSVRGMNDYLPADTAVWQRIENTLKRILTSYGISEIRTPIVEHTPLFQRAIGEVTDVVEKEMYSFQDREENVSLTLRPEGTAGCVRAGIEKGLLYNQEQRLWYIGPMFRHERPQKGRYRQFHQLGAEVFGLSGPDIDAELIMMTARWWRELGIAEHVTLELNSIGSLQARANYREALVAFLEQHKDKLDEDCKRRMYTNPLRVLDSKDRVVQELLNDAPALFDYLDEESKAHFDGLCAILDAAGIQYRINQRLVRGLDYYNRTVFEWVTTALGSQGTVCAGGRYDGLVEQLGGHNTPAVGFAMGLERMVLLVQSVNPDFVSETAVTDIYLASFGEGSQVAAMMLAEQIRDSLPGVRIMTNYGGGNFKRQLSRADKNGARIALILGEDEIANGTVTVKELATGEQQTLAQSGLSARLSELLG</sequence>
<comment type="similarity">
    <text evidence="2 11">Belongs to the class-II aminoacyl-tRNA synthetase family.</text>
</comment>
<dbReference type="PANTHER" id="PTHR43707">
    <property type="entry name" value="HISTIDYL-TRNA SYNTHETASE"/>
    <property type="match status" value="1"/>
</dbReference>
<protein>
    <recommendedName>
        <fullName evidence="11">Histidine--tRNA ligase</fullName>
        <ecNumber evidence="11">6.1.1.21</ecNumber>
    </recommendedName>
    <alternativeName>
        <fullName evidence="11">Histidyl-tRNA synthetase</fullName>
        <shortName evidence="11">HisRS</shortName>
    </alternativeName>
</protein>
<keyword evidence="7 11" id="KW-0067">ATP-binding</keyword>
<dbReference type="CDD" id="cd00859">
    <property type="entry name" value="HisRS_anticodon"/>
    <property type="match status" value="1"/>
</dbReference>
<reference evidence="14" key="1">
    <citation type="submission" date="2022-03" db="EMBL/GenBank/DDBJ databases">
        <title>Sea Food Isolates.</title>
        <authorList>
            <person name="Li c."/>
        </authorList>
    </citation>
    <scope>NUCLEOTIDE SEQUENCE</scope>
    <source>
        <strain evidence="14">19GA11TI05</strain>
    </source>
</reference>
<feature type="domain" description="Aminoacyl-transfer RNA synthetases class-II family profile" evidence="13">
    <location>
        <begin position="1"/>
        <end position="317"/>
    </location>
</feature>
<evidence type="ECO:0000256" key="9">
    <source>
        <dbReference type="ARBA" id="ARBA00023146"/>
    </source>
</evidence>
<accession>A0AAU6U0I7</accession>
<comment type="subunit">
    <text evidence="3 11">Homodimer.</text>
</comment>
<evidence type="ECO:0000256" key="6">
    <source>
        <dbReference type="ARBA" id="ARBA00022741"/>
    </source>
</evidence>
<keyword evidence="8 11" id="KW-0648">Protein biosynthesis</keyword>
<dbReference type="GO" id="GO:0005737">
    <property type="term" value="C:cytoplasm"/>
    <property type="evidence" value="ECO:0007669"/>
    <property type="project" value="UniProtKB-SubCell"/>
</dbReference>
<evidence type="ECO:0000256" key="8">
    <source>
        <dbReference type="ARBA" id="ARBA00022917"/>
    </source>
</evidence>
<dbReference type="EMBL" id="CP095362">
    <property type="protein sequence ID" value="XAG66759.1"/>
    <property type="molecule type" value="Genomic_DNA"/>
</dbReference>
<evidence type="ECO:0000256" key="11">
    <source>
        <dbReference type="HAMAP-Rule" id="MF_00127"/>
    </source>
</evidence>
<feature type="binding site" evidence="12">
    <location>
        <position position="114"/>
    </location>
    <ligand>
        <name>L-histidine</name>
        <dbReference type="ChEBI" id="CHEBI:57595"/>
    </ligand>
</feature>
<dbReference type="InterPro" id="IPR036621">
    <property type="entry name" value="Anticodon-bd_dom_sf"/>
</dbReference>
<dbReference type="Gene3D" id="3.30.930.10">
    <property type="entry name" value="Bira Bifunctional Protein, Domain 2"/>
    <property type="match status" value="1"/>
</dbReference>
<proteinExistence type="inferred from homology"/>
<dbReference type="FunFam" id="3.30.930.10:FF:000005">
    <property type="entry name" value="Histidine--tRNA ligase"/>
    <property type="match status" value="1"/>
</dbReference>
<keyword evidence="4 11" id="KW-0963">Cytoplasm</keyword>
<evidence type="ECO:0000256" key="4">
    <source>
        <dbReference type="ARBA" id="ARBA00022490"/>
    </source>
</evidence>
<feature type="binding site" evidence="12">
    <location>
        <position position="128"/>
    </location>
    <ligand>
        <name>L-histidine</name>
        <dbReference type="ChEBI" id="CHEBI:57595"/>
    </ligand>
</feature>
<dbReference type="SUPFAM" id="SSF55681">
    <property type="entry name" value="Class II aaRS and biotin synthetases"/>
    <property type="match status" value="1"/>
</dbReference>
<dbReference type="InterPro" id="IPR015807">
    <property type="entry name" value="His-tRNA-ligase"/>
</dbReference>
<dbReference type="HAMAP" id="MF_00127">
    <property type="entry name" value="His_tRNA_synth"/>
    <property type="match status" value="1"/>
</dbReference>
<evidence type="ECO:0000256" key="5">
    <source>
        <dbReference type="ARBA" id="ARBA00022598"/>
    </source>
</evidence>
<dbReference type="Pfam" id="PF03129">
    <property type="entry name" value="HGTP_anticodon"/>
    <property type="match status" value="1"/>
</dbReference>
<keyword evidence="9 11" id="KW-0030">Aminoacyl-tRNA synthetase</keyword>
<dbReference type="InterPro" id="IPR033656">
    <property type="entry name" value="HisRS_anticodon"/>
</dbReference>
<feature type="binding site" evidence="12">
    <location>
        <position position="260"/>
    </location>
    <ligand>
        <name>L-histidine</name>
        <dbReference type="ChEBI" id="CHEBI:57595"/>
    </ligand>
</feature>
<dbReference type="CDD" id="cd00773">
    <property type="entry name" value="HisRS-like_core"/>
    <property type="match status" value="1"/>
</dbReference>
<dbReference type="InterPro" id="IPR041715">
    <property type="entry name" value="HisRS-like_core"/>
</dbReference>
<evidence type="ECO:0000256" key="7">
    <source>
        <dbReference type="ARBA" id="ARBA00022840"/>
    </source>
</evidence>
<dbReference type="GO" id="GO:0005524">
    <property type="term" value="F:ATP binding"/>
    <property type="evidence" value="ECO:0007669"/>
    <property type="project" value="UniProtKB-UniRule"/>
</dbReference>
<dbReference type="PROSITE" id="PS50862">
    <property type="entry name" value="AA_TRNA_LIGASE_II"/>
    <property type="match status" value="1"/>
</dbReference>
<dbReference type="PIRSF" id="PIRSF001549">
    <property type="entry name" value="His-tRNA_synth"/>
    <property type="match status" value="1"/>
</dbReference>
<dbReference type="InterPro" id="IPR004516">
    <property type="entry name" value="HisRS/HisZ"/>
</dbReference>
<comment type="subcellular location">
    <subcellularLocation>
        <location evidence="1 11">Cytoplasm</location>
    </subcellularLocation>
</comment>
<evidence type="ECO:0000256" key="3">
    <source>
        <dbReference type="ARBA" id="ARBA00011738"/>
    </source>
</evidence>
<evidence type="ECO:0000259" key="13">
    <source>
        <dbReference type="PROSITE" id="PS50862"/>
    </source>
</evidence>
<dbReference type="SUPFAM" id="SSF52954">
    <property type="entry name" value="Class II aaRS ABD-related"/>
    <property type="match status" value="1"/>
</dbReference>
<gene>
    <name evidence="11 14" type="primary">hisS</name>
    <name evidence="14" type="ORF">MRM81_06990</name>
</gene>